<dbReference type="AlphaFoldDB" id="A0AAE4JVZ0"/>
<keyword evidence="11 16" id="KW-0472">Membrane</keyword>
<evidence type="ECO:0000256" key="3">
    <source>
        <dbReference type="ARBA" id="ARBA00010441"/>
    </source>
</evidence>
<dbReference type="PANTHER" id="PTHR14269">
    <property type="entry name" value="CDP-DIACYLGLYCEROL--GLYCEROL-3-PHOSPHATE 3-PHOSPHATIDYLTRANSFERASE-RELATED"/>
    <property type="match status" value="1"/>
</dbReference>
<dbReference type="GO" id="GO:0016020">
    <property type="term" value="C:membrane"/>
    <property type="evidence" value="ECO:0007669"/>
    <property type="project" value="InterPro"/>
</dbReference>
<evidence type="ECO:0000256" key="15">
    <source>
        <dbReference type="RuleBase" id="RU003750"/>
    </source>
</evidence>
<comment type="caution">
    <text evidence="17">The sequence shown here is derived from an EMBL/GenBank/DDBJ whole genome shotgun (WGS) entry which is preliminary data.</text>
</comment>
<sequence length="172" mass="19287">MFKKFIPNILTFMNLTFGIFSIIEILKKDFLGAALFIISAAFVDRYDGRIARFFNVSSKLGKELDSLSDLVSFGVAPALLIFTKYNLLDTDFKMMGVIVMIAYIICGCYRLAKYNVSEFDGIFTGIPITLAGSIIALFSLWIPIDSISIYLSIILIIVLAYLMISTLKFKKV</sequence>
<dbReference type="PANTHER" id="PTHR14269:SF61">
    <property type="entry name" value="CDP-DIACYLGLYCEROL--SERINE O-PHOSPHATIDYLTRANSFERASE"/>
    <property type="match status" value="1"/>
</dbReference>
<comment type="similarity">
    <text evidence="3 15">Belongs to the CDP-alcohol phosphatidyltransferase class-I family.</text>
</comment>
<feature type="transmembrane region" description="Helical" evidence="16">
    <location>
        <begin position="5"/>
        <end position="23"/>
    </location>
</feature>
<reference evidence="17" key="1">
    <citation type="submission" date="2023-04" db="EMBL/GenBank/DDBJ databases">
        <title>Assessment of the microbiological origin of a defect in Grana Padano cheese.</title>
        <authorList>
            <person name="Zago M."/>
            <person name="Rossetti L."/>
            <person name="Bonvini B."/>
            <person name="Carminati D."/>
            <person name="Giraffa G."/>
        </authorList>
    </citation>
    <scope>NUCLEOTIDE SEQUENCE</scope>
    <source>
        <strain evidence="17">4990</strain>
    </source>
</reference>
<protein>
    <recommendedName>
        <fullName evidence="5">CDP-diacylglycerol--serine O-phosphatidyltransferase</fullName>
        <ecNumber evidence="4">2.7.8.8</ecNumber>
    </recommendedName>
    <alternativeName>
        <fullName evidence="14">Phosphatidylserine synthase</fullName>
    </alternativeName>
</protein>
<keyword evidence="7 15" id="KW-0808">Transferase</keyword>
<evidence type="ECO:0000256" key="6">
    <source>
        <dbReference type="ARBA" id="ARBA00022516"/>
    </source>
</evidence>
<comment type="catalytic activity">
    <reaction evidence="1">
        <text>a CDP-1,2-diacyl-sn-glycerol + L-serine = a 1,2-diacyl-sn-glycero-3-phospho-L-serine + CMP + H(+)</text>
        <dbReference type="Rhea" id="RHEA:16913"/>
        <dbReference type="ChEBI" id="CHEBI:15378"/>
        <dbReference type="ChEBI" id="CHEBI:33384"/>
        <dbReference type="ChEBI" id="CHEBI:57262"/>
        <dbReference type="ChEBI" id="CHEBI:58332"/>
        <dbReference type="ChEBI" id="CHEBI:60377"/>
        <dbReference type="EC" id="2.7.8.8"/>
    </reaction>
</comment>
<dbReference type="GO" id="GO:0003882">
    <property type="term" value="F:CDP-diacylglycerol-serine O-phosphatidyltransferase activity"/>
    <property type="evidence" value="ECO:0007669"/>
    <property type="project" value="UniProtKB-EC"/>
</dbReference>
<dbReference type="Gene3D" id="1.20.120.1760">
    <property type="match status" value="1"/>
</dbReference>
<evidence type="ECO:0000256" key="7">
    <source>
        <dbReference type="ARBA" id="ARBA00022679"/>
    </source>
</evidence>
<evidence type="ECO:0000256" key="10">
    <source>
        <dbReference type="ARBA" id="ARBA00023098"/>
    </source>
</evidence>
<keyword evidence="6" id="KW-0444">Lipid biosynthesis</keyword>
<dbReference type="InterPro" id="IPR043130">
    <property type="entry name" value="CDP-OH_PTrfase_TM_dom"/>
</dbReference>
<dbReference type="Pfam" id="PF01066">
    <property type="entry name" value="CDP-OH_P_transf"/>
    <property type="match status" value="1"/>
</dbReference>
<keyword evidence="13" id="KW-1208">Phospholipid metabolism</keyword>
<keyword evidence="9 16" id="KW-1133">Transmembrane helix</keyword>
<accession>A0AAE4JVZ0</accession>
<evidence type="ECO:0000256" key="5">
    <source>
        <dbReference type="ARBA" id="ARBA00017171"/>
    </source>
</evidence>
<feature type="transmembrane region" description="Helical" evidence="16">
    <location>
        <begin position="119"/>
        <end position="141"/>
    </location>
</feature>
<proteinExistence type="inferred from homology"/>
<dbReference type="Proteomes" id="UP001182303">
    <property type="component" value="Unassembled WGS sequence"/>
</dbReference>
<feature type="transmembrane region" description="Helical" evidence="16">
    <location>
        <begin position="94"/>
        <end position="112"/>
    </location>
</feature>
<gene>
    <name evidence="17" type="primary">pssA</name>
    <name evidence="17" type="ORF">P9J83_13590</name>
</gene>
<evidence type="ECO:0000256" key="4">
    <source>
        <dbReference type="ARBA" id="ARBA00013174"/>
    </source>
</evidence>
<dbReference type="EC" id="2.7.8.8" evidence="4"/>
<evidence type="ECO:0000313" key="17">
    <source>
        <dbReference type="EMBL" id="MDS1004524.1"/>
    </source>
</evidence>
<dbReference type="EMBL" id="JARUIS010000022">
    <property type="protein sequence ID" value="MDS1004524.1"/>
    <property type="molecule type" value="Genomic_DNA"/>
</dbReference>
<evidence type="ECO:0000256" key="13">
    <source>
        <dbReference type="ARBA" id="ARBA00023264"/>
    </source>
</evidence>
<keyword evidence="10" id="KW-0443">Lipid metabolism</keyword>
<dbReference type="InterPro" id="IPR004533">
    <property type="entry name" value="CDP-diaglyc--ser_O-PTrfase"/>
</dbReference>
<comment type="subcellular location">
    <subcellularLocation>
        <location evidence="2">Endomembrane system</location>
        <topology evidence="2">Multi-pass membrane protein</topology>
    </subcellularLocation>
</comment>
<evidence type="ECO:0000256" key="2">
    <source>
        <dbReference type="ARBA" id="ARBA00004127"/>
    </source>
</evidence>
<evidence type="ECO:0000256" key="8">
    <source>
        <dbReference type="ARBA" id="ARBA00022692"/>
    </source>
</evidence>
<evidence type="ECO:0000256" key="16">
    <source>
        <dbReference type="SAM" id="Phobius"/>
    </source>
</evidence>
<name>A0AAE4JVZ0_CLOSG</name>
<evidence type="ECO:0000313" key="18">
    <source>
        <dbReference type="Proteomes" id="UP001182303"/>
    </source>
</evidence>
<evidence type="ECO:0000256" key="12">
    <source>
        <dbReference type="ARBA" id="ARBA00023209"/>
    </source>
</evidence>
<feature type="transmembrane region" description="Helical" evidence="16">
    <location>
        <begin position="147"/>
        <end position="164"/>
    </location>
</feature>
<evidence type="ECO:0000256" key="11">
    <source>
        <dbReference type="ARBA" id="ARBA00023136"/>
    </source>
</evidence>
<evidence type="ECO:0000256" key="1">
    <source>
        <dbReference type="ARBA" id="ARBA00000287"/>
    </source>
</evidence>
<dbReference type="InterPro" id="IPR050324">
    <property type="entry name" value="CDP-alcohol_PTase-I"/>
</dbReference>
<keyword evidence="12" id="KW-0594">Phospholipid biosynthesis</keyword>
<dbReference type="RefSeq" id="WP_310944081.1">
    <property type="nucleotide sequence ID" value="NZ_JARUIS010000022.1"/>
</dbReference>
<dbReference type="InterPro" id="IPR048254">
    <property type="entry name" value="CDP_ALCOHOL_P_TRANSF_CS"/>
</dbReference>
<evidence type="ECO:0000256" key="14">
    <source>
        <dbReference type="ARBA" id="ARBA00032361"/>
    </source>
</evidence>
<dbReference type="GO" id="GO:0012505">
    <property type="term" value="C:endomembrane system"/>
    <property type="evidence" value="ECO:0007669"/>
    <property type="project" value="UniProtKB-SubCell"/>
</dbReference>
<evidence type="ECO:0000256" key="9">
    <source>
        <dbReference type="ARBA" id="ARBA00022989"/>
    </source>
</evidence>
<dbReference type="NCBIfam" id="TIGR00473">
    <property type="entry name" value="pssA"/>
    <property type="match status" value="1"/>
</dbReference>
<dbReference type="PROSITE" id="PS00379">
    <property type="entry name" value="CDP_ALCOHOL_P_TRANSF"/>
    <property type="match status" value="1"/>
</dbReference>
<dbReference type="GO" id="GO:0008654">
    <property type="term" value="P:phospholipid biosynthetic process"/>
    <property type="evidence" value="ECO:0007669"/>
    <property type="project" value="UniProtKB-KW"/>
</dbReference>
<keyword evidence="8 16" id="KW-0812">Transmembrane</keyword>
<organism evidence="17 18">
    <name type="scientific">Clostridium sporogenes</name>
    <dbReference type="NCBI Taxonomy" id="1509"/>
    <lineage>
        <taxon>Bacteria</taxon>
        <taxon>Bacillati</taxon>
        <taxon>Bacillota</taxon>
        <taxon>Clostridia</taxon>
        <taxon>Eubacteriales</taxon>
        <taxon>Clostridiaceae</taxon>
        <taxon>Clostridium</taxon>
    </lineage>
</organism>
<dbReference type="InterPro" id="IPR000462">
    <property type="entry name" value="CDP-OH_P_trans"/>
</dbReference>